<dbReference type="AlphaFoldDB" id="X6MHY6"/>
<dbReference type="EMBL" id="ASPP01020704">
    <property type="protein sequence ID" value="ETO13271.1"/>
    <property type="molecule type" value="Genomic_DNA"/>
</dbReference>
<proteinExistence type="predicted"/>
<keyword evidence="3" id="KW-1185">Reference proteome</keyword>
<feature type="non-terminal residue" evidence="2">
    <location>
        <position position="134"/>
    </location>
</feature>
<sequence length="134" mass="15168">MADDKDVDMTETQNEDDWGGDDGAIETNETGDWGDENAEEDWRGADVVPTDTVINHNDGGDIDEPLTRSQSIIGLSKNEIDEAIHKKVQQLKDQIELDGMFCVCKHKNFLCSSFFQFAIFNKKKTLLYTFSKQD</sequence>
<dbReference type="OrthoDB" id="10009520at2759"/>
<feature type="compositionally biased region" description="Acidic residues" evidence="1">
    <location>
        <begin position="13"/>
        <end position="24"/>
    </location>
</feature>
<dbReference type="Proteomes" id="UP000023152">
    <property type="component" value="Unassembled WGS sequence"/>
</dbReference>
<accession>X6MHY6</accession>
<organism evidence="2 3">
    <name type="scientific">Reticulomyxa filosa</name>
    <dbReference type="NCBI Taxonomy" id="46433"/>
    <lineage>
        <taxon>Eukaryota</taxon>
        <taxon>Sar</taxon>
        <taxon>Rhizaria</taxon>
        <taxon>Retaria</taxon>
        <taxon>Foraminifera</taxon>
        <taxon>Monothalamids</taxon>
        <taxon>Reticulomyxidae</taxon>
        <taxon>Reticulomyxa</taxon>
    </lineage>
</organism>
<comment type="caution">
    <text evidence="2">The sequence shown here is derived from an EMBL/GenBank/DDBJ whole genome shotgun (WGS) entry which is preliminary data.</text>
</comment>
<evidence type="ECO:0000313" key="2">
    <source>
        <dbReference type="EMBL" id="ETO13271.1"/>
    </source>
</evidence>
<reference evidence="2 3" key="1">
    <citation type="journal article" date="2013" name="Curr. Biol.">
        <title>The Genome of the Foraminiferan Reticulomyxa filosa.</title>
        <authorList>
            <person name="Glockner G."/>
            <person name="Hulsmann N."/>
            <person name="Schleicher M."/>
            <person name="Noegel A.A."/>
            <person name="Eichinger L."/>
            <person name="Gallinger C."/>
            <person name="Pawlowski J."/>
            <person name="Sierra R."/>
            <person name="Euteneuer U."/>
            <person name="Pillet L."/>
            <person name="Moustafa A."/>
            <person name="Platzer M."/>
            <person name="Groth M."/>
            <person name="Szafranski K."/>
            <person name="Schliwa M."/>
        </authorList>
    </citation>
    <scope>NUCLEOTIDE SEQUENCE [LARGE SCALE GENOMIC DNA]</scope>
</reference>
<evidence type="ECO:0000256" key="1">
    <source>
        <dbReference type="SAM" id="MobiDB-lite"/>
    </source>
</evidence>
<name>X6MHY6_RETFI</name>
<feature type="region of interest" description="Disordered" evidence="1">
    <location>
        <begin position="1"/>
        <end position="37"/>
    </location>
</feature>
<gene>
    <name evidence="2" type="ORF">RFI_24103</name>
</gene>
<protein>
    <submittedName>
        <fullName evidence="2">Uncharacterized protein</fullName>
    </submittedName>
</protein>
<evidence type="ECO:0000313" key="3">
    <source>
        <dbReference type="Proteomes" id="UP000023152"/>
    </source>
</evidence>